<organism evidence="1 2">
    <name type="scientific">Punica granatum</name>
    <name type="common">Pomegranate</name>
    <dbReference type="NCBI Taxonomy" id="22663"/>
    <lineage>
        <taxon>Eukaryota</taxon>
        <taxon>Viridiplantae</taxon>
        <taxon>Streptophyta</taxon>
        <taxon>Embryophyta</taxon>
        <taxon>Tracheophyta</taxon>
        <taxon>Spermatophyta</taxon>
        <taxon>Magnoliopsida</taxon>
        <taxon>eudicotyledons</taxon>
        <taxon>Gunneridae</taxon>
        <taxon>Pentapetalae</taxon>
        <taxon>rosids</taxon>
        <taxon>malvids</taxon>
        <taxon>Myrtales</taxon>
        <taxon>Lythraceae</taxon>
        <taxon>Punica</taxon>
    </lineage>
</organism>
<sequence length="116" mass="12665">MLTIIDPIEIASQLTAQARSTMAFEQIGDLPESPRAAEGGGHRATPAVEYGGGSSLWVDREHCNDQWWSRAAARWLMLVDNDSNESGSWSPVIDWTPLSRDGIEGQQSWLVSSGHG</sequence>
<gene>
    <name evidence="1" type="ORF">CDL15_Pgr017705</name>
</gene>
<dbReference type="AlphaFoldDB" id="A0A218WII7"/>
<comment type="caution">
    <text evidence="1">The sequence shown here is derived from an EMBL/GenBank/DDBJ whole genome shotgun (WGS) entry which is preliminary data.</text>
</comment>
<protein>
    <submittedName>
        <fullName evidence="1">Uncharacterized protein</fullName>
    </submittedName>
</protein>
<accession>A0A218WII7</accession>
<evidence type="ECO:0000313" key="2">
    <source>
        <dbReference type="Proteomes" id="UP000197138"/>
    </source>
</evidence>
<dbReference type="Proteomes" id="UP000197138">
    <property type="component" value="Unassembled WGS sequence"/>
</dbReference>
<evidence type="ECO:0000313" key="1">
    <source>
        <dbReference type="EMBL" id="OWM71822.1"/>
    </source>
</evidence>
<name>A0A218WII7_PUNGR</name>
<dbReference type="EMBL" id="MTKT01004293">
    <property type="protein sequence ID" value="OWM71822.1"/>
    <property type="molecule type" value="Genomic_DNA"/>
</dbReference>
<reference evidence="2" key="1">
    <citation type="journal article" date="2017" name="Plant J.">
        <title>The pomegranate (Punica granatum L.) genome and the genomics of punicalagin biosynthesis.</title>
        <authorList>
            <person name="Qin G."/>
            <person name="Xu C."/>
            <person name="Ming R."/>
            <person name="Tang H."/>
            <person name="Guyot R."/>
            <person name="Kramer E.M."/>
            <person name="Hu Y."/>
            <person name="Yi X."/>
            <person name="Qi Y."/>
            <person name="Xu X."/>
            <person name="Gao Z."/>
            <person name="Pan H."/>
            <person name="Jian J."/>
            <person name="Tian Y."/>
            <person name="Yue Z."/>
            <person name="Xu Y."/>
        </authorList>
    </citation>
    <scope>NUCLEOTIDE SEQUENCE [LARGE SCALE GENOMIC DNA]</scope>
    <source>
        <strain evidence="2">cv. Dabenzi</strain>
    </source>
</reference>
<proteinExistence type="predicted"/>